<comment type="caution">
    <text evidence="1">The sequence shown here is derived from an EMBL/GenBank/DDBJ whole genome shotgun (WGS) entry which is preliminary data.</text>
</comment>
<evidence type="ECO:0000313" key="2">
    <source>
        <dbReference type="Proteomes" id="UP000029228"/>
    </source>
</evidence>
<dbReference type="AlphaFoldDB" id="A0A090RR71"/>
<accession>A0A090RR71</accession>
<keyword evidence="2" id="KW-1185">Reference proteome</keyword>
<protein>
    <submittedName>
        <fullName evidence="1">Uncharacterized protein</fullName>
    </submittedName>
</protein>
<dbReference type="Proteomes" id="UP000029228">
    <property type="component" value="Unassembled WGS sequence"/>
</dbReference>
<gene>
    <name evidence="1" type="ORF">JCM19235_6463</name>
</gene>
<reference evidence="1 2" key="1">
    <citation type="submission" date="2014-09" db="EMBL/GenBank/DDBJ databases">
        <title>Vibrio maritimus JCM 19235. (C45) whole genome shotgun sequence.</title>
        <authorList>
            <person name="Sawabe T."/>
            <person name="Meirelles P."/>
            <person name="Nakanishi M."/>
            <person name="Sayaka M."/>
            <person name="Hattori M."/>
            <person name="Ohkuma M."/>
        </authorList>
    </citation>
    <scope>NUCLEOTIDE SEQUENCE [LARGE SCALE GENOMIC DNA]</scope>
    <source>
        <strain evidence="2">JCM19235</strain>
    </source>
</reference>
<organism evidence="1 2">
    <name type="scientific">Vibrio maritimus</name>
    <dbReference type="NCBI Taxonomy" id="990268"/>
    <lineage>
        <taxon>Bacteria</taxon>
        <taxon>Pseudomonadati</taxon>
        <taxon>Pseudomonadota</taxon>
        <taxon>Gammaproteobacteria</taxon>
        <taxon>Vibrionales</taxon>
        <taxon>Vibrionaceae</taxon>
        <taxon>Vibrio</taxon>
    </lineage>
</organism>
<proteinExistence type="predicted"/>
<evidence type="ECO:0000313" key="1">
    <source>
        <dbReference type="EMBL" id="GAL17910.1"/>
    </source>
</evidence>
<name>A0A090RR71_9VIBR</name>
<dbReference type="EMBL" id="BBMR01000002">
    <property type="protein sequence ID" value="GAL17910.1"/>
    <property type="molecule type" value="Genomic_DNA"/>
</dbReference>
<sequence>MVELVYSVLTGAGLACLQAEMKVHAIWLGNDYMTTIATLFPLYQA</sequence>